<accession>A0A3B0PYI0</accession>
<dbReference type="EMBL" id="LS991952">
    <property type="protein sequence ID" value="SYV94003.1"/>
    <property type="molecule type" value="Genomic_DNA"/>
</dbReference>
<organism evidence="1 2">
    <name type="scientific">Mycoplasmoides gallisepticum</name>
    <name type="common">Mycoplasma gallisepticum</name>
    <dbReference type="NCBI Taxonomy" id="2096"/>
    <lineage>
        <taxon>Bacteria</taxon>
        <taxon>Bacillati</taxon>
        <taxon>Mycoplasmatota</taxon>
        <taxon>Mycoplasmoidales</taxon>
        <taxon>Mycoplasmoidaceae</taxon>
        <taxon>Mycoplasmoides</taxon>
    </lineage>
</organism>
<proteinExistence type="predicted"/>
<evidence type="ECO:0000313" key="1">
    <source>
        <dbReference type="EMBL" id="SYV94003.1"/>
    </source>
</evidence>
<evidence type="ECO:0000313" key="2">
    <source>
        <dbReference type="Proteomes" id="UP000260136"/>
    </source>
</evidence>
<sequence>MGVKDSGVGVQGIRDTILSVTRYKGFVYNR</sequence>
<name>A0A3B0PYI0_MYCGL</name>
<gene>
    <name evidence="1" type="ORF">NCTC10115_00300</name>
</gene>
<dbReference type="Proteomes" id="UP000260136">
    <property type="component" value="Chromosome"/>
</dbReference>
<reference evidence="2" key="1">
    <citation type="submission" date="2018-06" db="EMBL/GenBank/DDBJ databases">
        <authorList>
            <consortium name="Pathogen Informatics"/>
        </authorList>
    </citation>
    <scope>NUCLEOTIDE SEQUENCE [LARGE SCALE GENOMIC DNA]</scope>
    <source>
        <strain evidence="2">NCTC10115</strain>
    </source>
</reference>
<protein>
    <submittedName>
        <fullName evidence="1">Uncharacterized protein</fullName>
    </submittedName>
</protein>
<dbReference type="AlphaFoldDB" id="A0A3B0PYI0"/>